<dbReference type="Proteomes" id="UP000811609">
    <property type="component" value="Chromosome 2"/>
</dbReference>
<sequence length="219" mass="25132">MEALILELTLGVVATNLLNTVREAKNKAINFKAVLADLETTIIKLVPKVSRIEQLSEELGDLPKAEIQQLKLELGRATQLVSKCKEIAWWNYCNKYRYSNKLHQLRATLRRLIEMELPVGHAEDHMQILTELRNIRVTNATCFLLILWRLNIPGLKHKDFVERNGDGSSWISENGTKVVRVASFGGFKRVVLSASSWIISFFNLRWRFCGYRNLKSHIG</sequence>
<evidence type="ECO:0000313" key="2">
    <source>
        <dbReference type="EMBL" id="KAG6663207.1"/>
    </source>
</evidence>
<organism evidence="2 3">
    <name type="scientific">Carya illinoinensis</name>
    <name type="common">Pecan</name>
    <dbReference type="NCBI Taxonomy" id="32201"/>
    <lineage>
        <taxon>Eukaryota</taxon>
        <taxon>Viridiplantae</taxon>
        <taxon>Streptophyta</taxon>
        <taxon>Embryophyta</taxon>
        <taxon>Tracheophyta</taxon>
        <taxon>Spermatophyta</taxon>
        <taxon>Magnoliopsida</taxon>
        <taxon>eudicotyledons</taxon>
        <taxon>Gunneridae</taxon>
        <taxon>Pentapetalae</taxon>
        <taxon>rosids</taxon>
        <taxon>fabids</taxon>
        <taxon>Fagales</taxon>
        <taxon>Juglandaceae</taxon>
        <taxon>Carya</taxon>
    </lineage>
</organism>
<evidence type="ECO:0000313" key="3">
    <source>
        <dbReference type="Proteomes" id="UP000811609"/>
    </source>
</evidence>
<accession>A0A8T1R8P5</accession>
<evidence type="ECO:0000259" key="1">
    <source>
        <dbReference type="PROSITE" id="PS51153"/>
    </source>
</evidence>
<proteinExistence type="predicted"/>
<reference evidence="2" key="1">
    <citation type="submission" date="2020-12" db="EMBL/GenBank/DDBJ databases">
        <title>WGS assembly of Carya illinoinensis cv. Pawnee.</title>
        <authorList>
            <person name="Platts A."/>
            <person name="Shu S."/>
            <person name="Wright S."/>
            <person name="Barry K."/>
            <person name="Edger P."/>
            <person name="Pires J.C."/>
            <person name="Schmutz J."/>
        </authorList>
    </citation>
    <scope>NUCLEOTIDE SEQUENCE</scope>
    <source>
        <tissue evidence="2">Leaf</tissue>
    </source>
</reference>
<feature type="domain" description="RPW8" evidence="1">
    <location>
        <begin position="1"/>
        <end position="151"/>
    </location>
</feature>
<dbReference type="Pfam" id="PF05659">
    <property type="entry name" value="RPW8"/>
    <property type="match status" value="1"/>
</dbReference>
<comment type="caution">
    <text evidence="2">The sequence shown here is derived from an EMBL/GenBank/DDBJ whole genome shotgun (WGS) entry which is preliminary data.</text>
</comment>
<protein>
    <recommendedName>
        <fullName evidence="1">RPW8 domain-containing protein</fullName>
    </recommendedName>
</protein>
<dbReference type="OrthoDB" id="1630221at2759"/>
<dbReference type="AlphaFoldDB" id="A0A8T1R8P5"/>
<dbReference type="PROSITE" id="PS51153">
    <property type="entry name" value="RPW8"/>
    <property type="match status" value="1"/>
</dbReference>
<name>A0A8T1R8P5_CARIL</name>
<dbReference type="EMBL" id="CM031810">
    <property type="protein sequence ID" value="KAG6663207.1"/>
    <property type="molecule type" value="Genomic_DNA"/>
</dbReference>
<dbReference type="InterPro" id="IPR008808">
    <property type="entry name" value="Powdery_mildew-R_dom"/>
</dbReference>
<gene>
    <name evidence="2" type="ORF">CIPAW_02G010900</name>
</gene>
<keyword evidence="3" id="KW-1185">Reference proteome</keyword>